<name>A0A0R1KES7_9LACO</name>
<comment type="caution">
    <text evidence="1">The sequence shown here is derived from an EMBL/GenBank/DDBJ whole genome shotgun (WGS) entry which is preliminary data.</text>
</comment>
<dbReference type="AlphaFoldDB" id="A0A0R1KES7"/>
<dbReference type="RefSeq" id="WP_056954564.1">
    <property type="nucleotide sequence ID" value="NZ_AZDY01000041.1"/>
</dbReference>
<dbReference type="EMBL" id="AZDY01000041">
    <property type="protein sequence ID" value="KRK82086.1"/>
    <property type="molecule type" value="Genomic_DNA"/>
</dbReference>
<protein>
    <submittedName>
        <fullName evidence="1">Uncharacterized protein</fullName>
    </submittedName>
</protein>
<sequence length="230" mass="26856">MENRTVISYVLLKYDKSTDGIYTKATNNGTFEIPSFEFDPAENETSTDLKMHIIERLKMLDAGIDIDHLFIPFTNLSVSSDFKIYNYLVLVFESDHDVFATMEDESWYQVKYDLKNKIWNLAWQSGMEHVNDFQIKDRSLNQYAVNSSMNDEIDFCNIMHFVAQETQEFPILGLMSGTEFTQKEVLHYQKLLGFKNSSLKTTLAFESKYSDAIKAIDETSYKIKNKYLQR</sequence>
<dbReference type="PATRIC" id="fig|1423788.3.peg.401"/>
<dbReference type="OrthoDB" id="2303612at2"/>
<keyword evidence="2" id="KW-1185">Reference proteome</keyword>
<organism evidence="1 2">
    <name type="scientific">Companilactobacillus bobalius DSM 19674</name>
    <dbReference type="NCBI Taxonomy" id="1423788"/>
    <lineage>
        <taxon>Bacteria</taxon>
        <taxon>Bacillati</taxon>
        <taxon>Bacillota</taxon>
        <taxon>Bacilli</taxon>
        <taxon>Lactobacillales</taxon>
        <taxon>Lactobacillaceae</taxon>
        <taxon>Companilactobacillus</taxon>
        <taxon>Companilactobacillus bobalius</taxon>
    </lineage>
</organism>
<gene>
    <name evidence="1" type="ORF">FC78_GL000388</name>
</gene>
<proteinExistence type="predicted"/>
<dbReference type="STRING" id="1423788.FC78_GL000388"/>
<evidence type="ECO:0000313" key="2">
    <source>
        <dbReference type="Proteomes" id="UP000051515"/>
    </source>
</evidence>
<dbReference type="Proteomes" id="UP000051515">
    <property type="component" value="Unassembled WGS sequence"/>
</dbReference>
<reference evidence="1 2" key="1">
    <citation type="journal article" date="2015" name="Genome Announc.">
        <title>Expanding the biotechnology potential of lactobacilli through comparative genomics of 213 strains and associated genera.</title>
        <authorList>
            <person name="Sun Z."/>
            <person name="Harris H.M."/>
            <person name="McCann A."/>
            <person name="Guo C."/>
            <person name="Argimon S."/>
            <person name="Zhang W."/>
            <person name="Yang X."/>
            <person name="Jeffery I.B."/>
            <person name="Cooney J.C."/>
            <person name="Kagawa T.F."/>
            <person name="Liu W."/>
            <person name="Song Y."/>
            <person name="Salvetti E."/>
            <person name="Wrobel A."/>
            <person name="Rasinkangas P."/>
            <person name="Parkhill J."/>
            <person name="Rea M.C."/>
            <person name="O'Sullivan O."/>
            <person name="Ritari J."/>
            <person name="Douillard F.P."/>
            <person name="Paul Ross R."/>
            <person name="Yang R."/>
            <person name="Briner A.E."/>
            <person name="Felis G.E."/>
            <person name="de Vos W.M."/>
            <person name="Barrangou R."/>
            <person name="Klaenhammer T.R."/>
            <person name="Caufield P.W."/>
            <person name="Cui Y."/>
            <person name="Zhang H."/>
            <person name="O'Toole P.W."/>
        </authorList>
    </citation>
    <scope>NUCLEOTIDE SEQUENCE [LARGE SCALE GENOMIC DNA]</scope>
    <source>
        <strain evidence="1 2">DSM 19674</strain>
    </source>
</reference>
<accession>A0A0R1KES7</accession>
<evidence type="ECO:0000313" key="1">
    <source>
        <dbReference type="EMBL" id="KRK82086.1"/>
    </source>
</evidence>